<feature type="region of interest" description="Disordered" evidence="1">
    <location>
        <begin position="1"/>
        <end position="30"/>
    </location>
</feature>
<dbReference type="AlphaFoldDB" id="E1ZRA1"/>
<dbReference type="EMBL" id="GL433861">
    <property type="protein sequence ID" value="EFN51699.1"/>
    <property type="molecule type" value="Genomic_DNA"/>
</dbReference>
<dbReference type="GeneID" id="17351080"/>
<dbReference type="RefSeq" id="XP_005843801.1">
    <property type="nucleotide sequence ID" value="XM_005843739.1"/>
</dbReference>
<keyword evidence="3" id="KW-1185">Reference proteome</keyword>
<evidence type="ECO:0000313" key="2">
    <source>
        <dbReference type="EMBL" id="EFN51699.1"/>
    </source>
</evidence>
<proteinExistence type="predicted"/>
<protein>
    <submittedName>
        <fullName evidence="2">Expressed protein</fullName>
    </submittedName>
</protein>
<dbReference type="KEGG" id="cvr:CHLNCDRAFT_59173"/>
<reference evidence="2 3" key="1">
    <citation type="journal article" date="2010" name="Plant Cell">
        <title>The Chlorella variabilis NC64A genome reveals adaptation to photosymbiosis, coevolution with viruses, and cryptic sex.</title>
        <authorList>
            <person name="Blanc G."/>
            <person name="Duncan G."/>
            <person name="Agarkova I."/>
            <person name="Borodovsky M."/>
            <person name="Gurnon J."/>
            <person name="Kuo A."/>
            <person name="Lindquist E."/>
            <person name="Lucas S."/>
            <person name="Pangilinan J."/>
            <person name="Polle J."/>
            <person name="Salamov A."/>
            <person name="Terry A."/>
            <person name="Yamada T."/>
            <person name="Dunigan D.D."/>
            <person name="Grigoriev I.V."/>
            <person name="Claverie J.M."/>
            <person name="Van Etten J.L."/>
        </authorList>
    </citation>
    <scope>NUCLEOTIDE SEQUENCE [LARGE SCALE GENOMIC DNA]</scope>
    <source>
        <strain evidence="2 3">NC64A</strain>
    </source>
</reference>
<name>E1ZRA1_CHLVA</name>
<evidence type="ECO:0000256" key="1">
    <source>
        <dbReference type="SAM" id="MobiDB-lite"/>
    </source>
</evidence>
<feature type="non-terminal residue" evidence="2">
    <location>
        <position position="246"/>
    </location>
</feature>
<feature type="compositionally biased region" description="Low complexity" evidence="1">
    <location>
        <begin position="207"/>
        <end position="224"/>
    </location>
</feature>
<sequence length="246" mass="25257">MGRDEATNSGGKGSSLGVSAKRLKGGTSKSQHKHVTALLQNWDRVTKAHPDLRGVLLLQSAYSNSNGWARTHNLAGMGPLLKALLVEIVASAGGRRVTPRMVADIAEGATAENLQFLLRVLEFCTAAEVVGGKHVEMMMNAVTGCKLDAPPGLANTAFKFGNKMGATSTLQRTATGVTDPVEEPGSPERDAGGDEGQPEVTSPHRMAQTAAATITMRTAAAEATAGGGGEPGATKQAGARTQTGAA</sequence>
<dbReference type="Proteomes" id="UP000008141">
    <property type="component" value="Unassembled WGS sequence"/>
</dbReference>
<accession>E1ZRA1</accession>
<feature type="region of interest" description="Disordered" evidence="1">
    <location>
        <begin position="171"/>
        <end position="246"/>
    </location>
</feature>
<evidence type="ECO:0000313" key="3">
    <source>
        <dbReference type="Proteomes" id="UP000008141"/>
    </source>
</evidence>
<gene>
    <name evidence="2" type="ORF">CHLNCDRAFT_59173</name>
</gene>
<organism evidence="3">
    <name type="scientific">Chlorella variabilis</name>
    <name type="common">Green alga</name>
    <dbReference type="NCBI Taxonomy" id="554065"/>
    <lineage>
        <taxon>Eukaryota</taxon>
        <taxon>Viridiplantae</taxon>
        <taxon>Chlorophyta</taxon>
        <taxon>core chlorophytes</taxon>
        <taxon>Trebouxiophyceae</taxon>
        <taxon>Chlorellales</taxon>
        <taxon>Chlorellaceae</taxon>
        <taxon>Chlorella clade</taxon>
        <taxon>Chlorella</taxon>
    </lineage>
</organism>
<dbReference type="InParanoid" id="E1ZRA1"/>